<protein>
    <submittedName>
        <fullName evidence="1">Uncharacterized protein</fullName>
    </submittedName>
</protein>
<accession>A0A8J7FJC5</accession>
<evidence type="ECO:0000313" key="1">
    <source>
        <dbReference type="EMBL" id="MBE9398933.1"/>
    </source>
</evidence>
<keyword evidence="2" id="KW-1185">Reference proteome</keyword>
<organism evidence="1 2">
    <name type="scientific">Pontibacterium sinense</name>
    <dbReference type="NCBI Taxonomy" id="2781979"/>
    <lineage>
        <taxon>Bacteria</taxon>
        <taxon>Pseudomonadati</taxon>
        <taxon>Pseudomonadota</taxon>
        <taxon>Gammaproteobacteria</taxon>
        <taxon>Oceanospirillales</taxon>
        <taxon>Oceanospirillaceae</taxon>
        <taxon>Pontibacterium</taxon>
    </lineage>
</organism>
<dbReference type="RefSeq" id="WP_193954629.1">
    <property type="nucleotide sequence ID" value="NZ_JADEYS010000020.1"/>
</dbReference>
<sequence length="151" mass="17425">MEENIKKKILAEMESIIGNSCYNGNIQNWGPGGEWYGEGREFRYPITFLDQGALKNKCRSSDPSMPIQRMRTGYYAFGANRLYIIQALEKVVERLESKYNFSPEKKPEVVFSEESTRIKSSLNNLIKCPVCRVPLKPKNLDKHFRKAHSDS</sequence>
<reference evidence="1" key="1">
    <citation type="submission" date="2020-10" db="EMBL/GenBank/DDBJ databases">
        <title>Bacterium isolated from coastal waters sediment.</title>
        <authorList>
            <person name="Chen R.-J."/>
            <person name="Lu D.-C."/>
            <person name="Zhu K.-L."/>
            <person name="Du Z.-J."/>
        </authorList>
    </citation>
    <scope>NUCLEOTIDE SEQUENCE</scope>
    <source>
        <strain evidence="1">N1Y112</strain>
    </source>
</reference>
<gene>
    <name evidence="1" type="ORF">IOQ59_16865</name>
</gene>
<name>A0A8J7FJC5_9GAMM</name>
<dbReference type="AlphaFoldDB" id="A0A8J7FJC5"/>
<proteinExistence type="predicted"/>
<dbReference type="Proteomes" id="UP000640333">
    <property type="component" value="Unassembled WGS sequence"/>
</dbReference>
<dbReference type="EMBL" id="JADEYS010000020">
    <property type="protein sequence ID" value="MBE9398933.1"/>
    <property type="molecule type" value="Genomic_DNA"/>
</dbReference>
<comment type="caution">
    <text evidence="1">The sequence shown here is derived from an EMBL/GenBank/DDBJ whole genome shotgun (WGS) entry which is preliminary data.</text>
</comment>
<evidence type="ECO:0000313" key="2">
    <source>
        <dbReference type="Proteomes" id="UP000640333"/>
    </source>
</evidence>